<evidence type="ECO:0000313" key="2">
    <source>
        <dbReference type="Proteomes" id="UP000321424"/>
    </source>
</evidence>
<evidence type="ECO:0000313" key="1">
    <source>
        <dbReference type="EMBL" id="GEM42682.1"/>
    </source>
</evidence>
<dbReference type="EMBL" id="BJXA01000075">
    <property type="protein sequence ID" value="GEM42682.1"/>
    <property type="molecule type" value="Genomic_DNA"/>
</dbReference>
<protein>
    <submittedName>
        <fullName evidence="1">Uncharacterized protein</fullName>
    </submittedName>
</protein>
<proteinExistence type="predicted"/>
<reference evidence="1 2" key="1">
    <citation type="submission" date="2019-07" db="EMBL/GenBank/DDBJ databases">
        <title>Whole genome shotgun sequence of Nocardia ninae NBRC 108245.</title>
        <authorList>
            <person name="Hosoyama A."/>
            <person name="Uohara A."/>
            <person name="Ohji S."/>
            <person name="Ichikawa N."/>
        </authorList>
    </citation>
    <scope>NUCLEOTIDE SEQUENCE [LARGE SCALE GENOMIC DNA]</scope>
    <source>
        <strain evidence="1 2">NBRC 108245</strain>
    </source>
</reference>
<accession>A0A511MQ16</accession>
<dbReference type="AlphaFoldDB" id="A0A511MQ16"/>
<gene>
    <name evidence="1" type="ORF">NN4_72010</name>
</gene>
<sequence length="171" mass="19661">MEVRPFDRIDLAAVMPDLSDDQINRLRRAAARIDQPQPPVGRSGWNWFPDKLDRDQDGHRWVLFGTTIVYDTPERDPVDFDLSVMREERPRVRVEVSIAVDCWCDHEHSTHEIRAQSWLAGHAESFTETFESAAEVLASWTSGRHTASVYRAAACLPPPPDRRHFSSHDRS</sequence>
<comment type="caution">
    <text evidence="1">The sequence shown here is derived from an EMBL/GenBank/DDBJ whole genome shotgun (WGS) entry which is preliminary data.</text>
</comment>
<organism evidence="1 2">
    <name type="scientific">Nocardia ninae NBRC 108245</name>
    <dbReference type="NCBI Taxonomy" id="1210091"/>
    <lineage>
        <taxon>Bacteria</taxon>
        <taxon>Bacillati</taxon>
        <taxon>Actinomycetota</taxon>
        <taxon>Actinomycetes</taxon>
        <taxon>Mycobacteriales</taxon>
        <taxon>Nocardiaceae</taxon>
        <taxon>Nocardia</taxon>
    </lineage>
</organism>
<keyword evidence="2" id="KW-1185">Reference proteome</keyword>
<dbReference type="Proteomes" id="UP000321424">
    <property type="component" value="Unassembled WGS sequence"/>
</dbReference>
<name>A0A511MQ16_9NOCA</name>